<dbReference type="GO" id="GO:0004252">
    <property type="term" value="F:serine-type endopeptidase activity"/>
    <property type="evidence" value="ECO:0007669"/>
    <property type="project" value="InterPro"/>
</dbReference>
<keyword evidence="6" id="KW-0645">Protease</keyword>
<dbReference type="SUPFAM" id="SSF51306">
    <property type="entry name" value="LexA/Signal peptidase"/>
    <property type="match status" value="1"/>
</dbReference>
<keyword evidence="6" id="KW-1133">Transmembrane helix</keyword>
<comment type="subcellular location">
    <subcellularLocation>
        <location evidence="6">Membrane</location>
        <topology evidence="6">Single-pass type II membrane protein</topology>
    </subcellularLocation>
</comment>
<evidence type="ECO:0000313" key="9">
    <source>
        <dbReference type="Proteomes" id="UP000179099"/>
    </source>
</evidence>
<organism evidence="8 9">
    <name type="scientific">Candidatus Portnoybacteria bacterium RBG_19FT_COMBO_36_7</name>
    <dbReference type="NCBI Taxonomy" id="1801992"/>
    <lineage>
        <taxon>Bacteria</taxon>
        <taxon>Candidatus Portnoyibacteriota</taxon>
    </lineage>
</organism>
<evidence type="ECO:0000256" key="6">
    <source>
        <dbReference type="RuleBase" id="RU362042"/>
    </source>
</evidence>
<dbReference type="PANTHER" id="PTHR43390:SF1">
    <property type="entry name" value="CHLOROPLAST PROCESSING PEPTIDASE"/>
    <property type="match status" value="1"/>
</dbReference>
<comment type="catalytic activity">
    <reaction evidence="1 6">
        <text>Cleavage of hydrophobic, N-terminal signal or leader sequences from secreted and periplasmic proteins.</text>
        <dbReference type="EC" id="3.4.21.89"/>
    </reaction>
</comment>
<dbReference type="PANTHER" id="PTHR43390">
    <property type="entry name" value="SIGNAL PEPTIDASE I"/>
    <property type="match status" value="1"/>
</dbReference>
<comment type="similarity">
    <text evidence="2 6">Belongs to the peptidase S26 family.</text>
</comment>
<feature type="transmembrane region" description="Helical" evidence="6">
    <location>
        <begin position="6"/>
        <end position="29"/>
    </location>
</feature>
<comment type="caution">
    <text evidence="8">The sequence shown here is derived from an EMBL/GenBank/DDBJ whole genome shotgun (WGS) entry which is preliminary data.</text>
</comment>
<feature type="active site" evidence="5">
    <location>
        <position position="82"/>
    </location>
</feature>
<gene>
    <name evidence="8" type="ORF">A2Y98_03725</name>
</gene>
<dbReference type="STRING" id="1801992.A2Y98_03725"/>
<dbReference type="PROSITE" id="PS00761">
    <property type="entry name" value="SPASE_I_3"/>
    <property type="match status" value="1"/>
</dbReference>
<evidence type="ECO:0000256" key="1">
    <source>
        <dbReference type="ARBA" id="ARBA00000677"/>
    </source>
</evidence>
<dbReference type="GO" id="GO:0016020">
    <property type="term" value="C:membrane"/>
    <property type="evidence" value="ECO:0007669"/>
    <property type="project" value="UniProtKB-SubCell"/>
</dbReference>
<dbReference type="NCBIfam" id="TIGR02227">
    <property type="entry name" value="sigpep_I_bact"/>
    <property type="match status" value="1"/>
</dbReference>
<dbReference type="Gene3D" id="2.10.109.10">
    <property type="entry name" value="Umud Fragment, subunit A"/>
    <property type="match status" value="1"/>
</dbReference>
<evidence type="ECO:0000256" key="4">
    <source>
        <dbReference type="ARBA" id="ARBA00022801"/>
    </source>
</evidence>
<dbReference type="InterPro" id="IPR019533">
    <property type="entry name" value="Peptidase_S26"/>
</dbReference>
<protein>
    <recommendedName>
        <fullName evidence="3 6">Signal peptidase I</fullName>
        <ecNumber evidence="3 6">3.4.21.89</ecNumber>
    </recommendedName>
</protein>
<dbReference type="EMBL" id="MHMW01000030">
    <property type="protein sequence ID" value="OGZ33403.1"/>
    <property type="molecule type" value="Genomic_DNA"/>
</dbReference>
<evidence type="ECO:0000256" key="2">
    <source>
        <dbReference type="ARBA" id="ARBA00009370"/>
    </source>
</evidence>
<evidence type="ECO:0000256" key="3">
    <source>
        <dbReference type="ARBA" id="ARBA00013208"/>
    </source>
</evidence>
<dbReference type="CDD" id="cd06530">
    <property type="entry name" value="S26_SPase_I"/>
    <property type="match status" value="1"/>
</dbReference>
<dbReference type="InterPro" id="IPR019758">
    <property type="entry name" value="Pept_S26A_signal_pept_1_CS"/>
</dbReference>
<dbReference type="Proteomes" id="UP000179099">
    <property type="component" value="Unassembled WGS sequence"/>
</dbReference>
<evidence type="ECO:0000259" key="7">
    <source>
        <dbReference type="Pfam" id="PF10502"/>
    </source>
</evidence>
<dbReference type="InterPro" id="IPR019757">
    <property type="entry name" value="Pept_S26A_signal_pept_1_Lys-AS"/>
</dbReference>
<dbReference type="GO" id="GO:0009003">
    <property type="term" value="F:signal peptidase activity"/>
    <property type="evidence" value="ECO:0007669"/>
    <property type="project" value="UniProtKB-EC"/>
</dbReference>
<dbReference type="AlphaFoldDB" id="A0A1G2F5Y9"/>
<keyword evidence="6" id="KW-0812">Transmembrane</keyword>
<dbReference type="InterPro" id="IPR000223">
    <property type="entry name" value="Pept_S26A_signal_pept_1"/>
</dbReference>
<name>A0A1G2F5Y9_9BACT</name>
<feature type="domain" description="Peptidase S26" evidence="7">
    <location>
        <begin position="9"/>
        <end position="169"/>
    </location>
</feature>
<reference evidence="8 9" key="1">
    <citation type="journal article" date="2016" name="Nat. Commun.">
        <title>Thousands of microbial genomes shed light on interconnected biogeochemical processes in an aquifer system.</title>
        <authorList>
            <person name="Anantharaman K."/>
            <person name="Brown C.T."/>
            <person name="Hug L.A."/>
            <person name="Sharon I."/>
            <person name="Castelle C.J."/>
            <person name="Probst A.J."/>
            <person name="Thomas B.C."/>
            <person name="Singh A."/>
            <person name="Wilkins M.J."/>
            <person name="Karaoz U."/>
            <person name="Brodie E.L."/>
            <person name="Williams K.H."/>
            <person name="Hubbard S.S."/>
            <person name="Banfield J.F."/>
        </authorList>
    </citation>
    <scope>NUCLEOTIDE SEQUENCE [LARGE SCALE GENOMIC DNA]</scope>
</reference>
<dbReference type="PRINTS" id="PR00727">
    <property type="entry name" value="LEADERPTASE"/>
</dbReference>
<sequence length="182" mass="21086">MRTFFVFAWEIFKIFVVSLAIIIPIRYFLIQPFFVQGASMEPNYEDGQYLIIDEITYRFREPERGEVIVFKYPQNPSEFFIKRIIGLPGETLKISGSQIIIENESNPDGFILDESSYLKNIPNMGQETLILKNDEYFVLGDNRSASFDSRRWGALPKRDIIGKVWIKAWPISQAGIAEAPDY</sequence>
<proteinExistence type="inferred from homology"/>
<evidence type="ECO:0000313" key="8">
    <source>
        <dbReference type="EMBL" id="OGZ33403.1"/>
    </source>
</evidence>
<evidence type="ECO:0000256" key="5">
    <source>
        <dbReference type="PIRSR" id="PIRSR600223-1"/>
    </source>
</evidence>
<dbReference type="InterPro" id="IPR036286">
    <property type="entry name" value="LexA/Signal_pep-like_sf"/>
</dbReference>
<keyword evidence="6" id="KW-0472">Membrane</keyword>
<dbReference type="EC" id="3.4.21.89" evidence="3 6"/>
<dbReference type="PROSITE" id="PS00760">
    <property type="entry name" value="SPASE_I_2"/>
    <property type="match status" value="1"/>
</dbReference>
<accession>A0A1G2F5Y9</accession>
<dbReference type="GO" id="GO:0006465">
    <property type="term" value="P:signal peptide processing"/>
    <property type="evidence" value="ECO:0007669"/>
    <property type="project" value="InterPro"/>
</dbReference>
<keyword evidence="4 6" id="KW-0378">Hydrolase</keyword>
<feature type="active site" evidence="5">
    <location>
        <position position="39"/>
    </location>
</feature>
<dbReference type="Pfam" id="PF10502">
    <property type="entry name" value="Peptidase_S26"/>
    <property type="match status" value="1"/>
</dbReference>